<reference evidence="2" key="1">
    <citation type="submission" date="2023-04" db="EMBL/GenBank/DDBJ databases">
        <authorList>
            <consortium name="ELIXIR-Norway"/>
        </authorList>
    </citation>
    <scope>NUCLEOTIDE SEQUENCE [LARGE SCALE GENOMIC DNA]</scope>
</reference>
<sequence>MAAILQLSQYCTFRTDSISTVITEPGQPVSHRAAGILSGRTPSDGSPGTEALKDPLLEDSSRRILHVNNIQALFTVAAGQQGTHASCLEAGGGGGKSECATFTHTRPAPPRHCPARGPERDTVGLPAPSFNLRRS</sequence>
<accession>A0ABN8XRQ7</accession>
<gene>
    <name evidence="2" type="ORF">MRATA1EN1_LOCUS1039</name>
</gene>
<keyword evidence="3" id="KW-1185">Reference proteome</keyword>
<feature type="region of interest" description="Disordered" evidence="1">
    <location>
        <begin position="30"/>
        <end position="53"/>
    </location>
</feature>
<feature type="region of interest" description="Disordered" evidence="1">
    <location>
        <begin position="99"/>
        <end position="135"/>
    </location>
</feature>
<proteinExistence type="predicted"/>
<dbReference type="EMBL" id="OX459937">
    <property type="protein sequence ID" value="CAI9152077.1"/>
    <property type="molecule type" value="Genomic_DNA"/>
</dbReference>
<evidence type="ECO:0000313" key="2">
    <source>
        <dbReference type="EMBL" id="CAI9152077.1"/>
    </source>
</evidence>
<protein>
    <submittedName>
        <fullName evidence="2">Uncharacterized protein</fullName>
    </submittedName>
</protein>
<dbReference type="Proteomes" id="UP001176941">
    <property type="component" value="Chromosome 1"/>
</dbReference>
<organism evidence="2 3">
    <name type="scientific">Rangifer tarandus platyrhynchus</name>
    <name type="common">Svalbard reindeer</name>
    <dbReference type="NCBI Taxonomy" id="3082113"/>
    <lineage>
        <taxon>Eukaryota</taxon>
        <taxon>Metazoa</taxon>
        <taxon>Chordata</taxon>
        <taxon>Craniata</taxon>
        <taxon>Vertebrata</taxon>
        <taxon>Euteleostomi</taxon>
        <taxon>Mammalia</taxon>
        <taxon>Eutheria</taxon>
        <taxon>Laurasiatheria</taxon>
        <taxon>Artiodactyla</taxon>
        <taxon>Ruminantia</taxon>
        <taxon>Pecora</taxon>
        <taxon>Cervidae</taxon>
        <taxon>Odocoileinae</taxon>
        <taxon>Rangifer</taxon>
    </lineage>
</organism>
<evidence type="ECO:0000256" key="1">
    <source>
        <dbReference type="SAM" id="MobiDB-lite"/>
    </source>
</evidence>
<name>A0ABN8XRQ7_RANTA</name>
<evidence type="ECO:0000313" key="3">
    <source>
        <dbReference type="Proteomes" id="UP001176941"/>
    </source>
</evidence>